<name>A0ABQ7SMA8_PHRPL</name>
<evidence type="ECO:0000256" key="1">
    <source>
        <dbReference type="SAM" id="Phobius"/>
    </source>
</evidence>
<dbReference type="Proteomes" id="UP000826234">
    <property type="component" value="Unassembled WGS sequence"/>
</dbReference>
<organism evidence="2 3">
    <name type="scientific">Phrynosoma platyrhinos</name>
    <name type="common">Desert horned lizard</name>
    <dbReference type="NCBI Taxonomy" id="52577"/>
    <lineage>
        <taxon>Eukaryota</taxon>
        <taxon>Metazoa</taxon>
        <taxon>Chordata</taxon>
        <taxon>Craniata</taxon>
        <taxon>Vertebrata</taxon>
        <taxon>Euteleostomi</taxon>
        <taxon>Lepidosauria</taxon>
        <taxon>Squamata</taxon>
        <taxon>Bifurcata</taxon>
        <taxon>Unidentata</taxon>
        <taxon>Episquamata</taxon>
        <taxon>Toxicofera</taxon>
        <taxon>Iguania</taxon>
        <taxon>Phrynosomatidae</taxon>
        <taxon>Phrynosomatinae</taxon>
        <taxon>Phrynosoma</taxon>
    </lineage>
</organism>
<keyword evidence="3" id="KW-1185">Reference proteome</keyword>
<dbReference type="EMBL" id="JAIPUX010005289">
    <property type="protein sequence ID" value="KAH0618427.1"/>
    <property type="molecule type" value="Genomic_DNA"/>
</dbReference>
<evidence type="ECO:0000313" key="3">
    <source>
        <dbReference type="Proteomes" id="UP000826234"/>
    </source>
</evidence>
<sequence length="78" mass="8832">MYTDHIWCAVVAVQLYVRIFSLSLLVCLFPSLHQENQEEDSRYPHHRQLLKTAAQPTALAAHKALPVPVTVQPNRGRG</sequence>
<keyword evidence="1" id="KW-0812">Transmembrane</keyword>
<proteinExistence type="predicted"/>
<evidence type="ECO:0008006" key="4">
    <source>
        <dbReference type="Google" id="ProtNLM"/>
    </source>
</evidence>
<gene>
    <name evidence="2" type="ORF">JD844_017612</name>
</gene>
<keyword evidence="1" id="KW-0472">Membrane</keyword>
<keyword evidence="1" id="KW-1133">Transmembrane helix</keyword>
<feature type="transmembrane region" description="Helical" evidence="1">
    <location>
        <begin position="6"/>
        <end position="29"/>
    </location>
</feature>
<evidence type="ECO:0000313" key="2">
    <source>
        <dbReference type="EMBL" id="KAH0618427.1"/>
    </source>
</evidence>
<reference evidence="2 3" key="1">
    <citation type="journal article" date="2022" name="Gigascience">
        <title>A chromosome-level genome assembly and annotation of the desert horned lizard, Phrynosoma platyrhinos, provides insight into chromosomal rearrangements among reptiles.</title>
        <authorList>
            <person name="Koochekian N."/>
            <person name="Ascanio A."/>
            <person name="Farleigh K."/>
            <person name="Card D.C."/>
            <person name="Schield D.R."/>
            <person name="Castoe T.A."/>
            <person name="Jezkova T."/>
        </authorList>
    </citation>
    <scope>NUCLEOTIDE SEQUENCE [LARGE SCALE GENOMIC DNA]</scope>
    <source>
        <strain evidence="2">NK-2021</strain>
    </source>
</reference>
<accession>A0ABQ7SMA8</accession>
<protein>
    <recommendedName>
        <fullName evidence="4">Secreted protein</fullName>
    </recommendedName>
</protein>
<comment type="caution">
    <text evidence="2">The sequence shown here is derived from an EMBL/GenBank/DDBJ whole genome shotgun (WGS) entry which is preliminary data.</text>
</comment>